<name>A0A7T7F214_9BACT</name>
<dbReference type="AlphaFoldDB" id="A0A7T7F214"/>
<sequence length="305" mass="35910">MSMSQDNLKRVMRFLDERMEFENLPPGTDKHTALMLKLAALERAIDAIRLHHEVQGRGNLTCPPSPGCLEVRSRSPISFDEFLLCHWNEPEKPNSPRGHGRFHLAFPLLKFIFKNRDKRWSVHSMTRAFIRENHERWTPFDLARTSTGAVRLETNIKMAAHHLRRYGLLLFTKDEAFKRWRLSVLGIVVADRIPDEIMWFDKQGNDSWEWNFLGNAIWVIADVQNVPDIIESLERYAKLEVEGFWDERQAFLTTTMKTIDQYQRLPQMPRQQRNRYINEVRAMFYKLALSKESVELAQVLCRGAK</sequence>
<keyword evidence="2" id="KW-1185">Reference proteome</keyword>
<dbReference type="EMBL" id="CP066776">
    <property type="protein sequence ID" value="QQL45336.1"/>
    <property type="molecule type" value="Genomic_DNA"/>
</dbReference>
<dbReference type="RefSeq" id="WP_235203528.1">
    <property type="nucleotide sequence ID" value="NZ_CP066776.1"/>
</dbReference>
<evidence type="ECO:0000313" key="1">
    <source>
        <dbReference type="EMBL" id="QQL45336.1"/>
    </source>
</evidence>
<protein>
    <submittedName>
        <fullName evidence="1">Uncharacterized protein</fullName>
    </submittedName>
</protein>
<proteinExistence type="predicted"/>
<reference evidence="1 2" key="1">
    <citation type="submission" date="2020-12" db="EMBL/GenBank/DDBJ databases">
        <title>Sulforoseuscoccus oceanibium gen. nov., sp. nov., a representative of the phylum Verrucomicrobia with special cytoplasmic membrane, and proposal of Sulforoseuscoccusaceae fam. nov.</title>
        <authorList>
            <person name="Xi F."/>
        </authorList>
    </citation>
    <scope>NUCLEOTIDE SEQUENCE [LARGE SCALE GENOMIC DNA]</scope>
    <source>
        <strain evidence="1 2">T37</strain>
    </source>
</reference>
<evidence type="ECO:0000313" key="2">
    <source>
        <dbReference type="Proteomes" id="UP000475117"/>
    </source>
</evidence>
<organism evidence="1 2">
    <name type="scientific">Sulfuriroseicoccus oceanibius</name>
    <dbReference type="NCBI Taxonomy" id="2707525"/>
    <lineage>
        <taxon>Bacteria</taxon>
        <taxon>Pseudomonadati</taxon>
        <taxon>Verrucomicrobiota</taxon>
        <taxon>Verrucomicrobiia</taxon>
        <taxon>Verrucomicrobiales</taxon>
        <taxon>Verrucomicrobiaceae</taxon>
        <taxon>Sulfuriroseicoccus</taxon>
    </lineage>
</organism>
<dbReference type="KEGG" id="soa:G3M56_001735"/>
<dbReference type="Proteomes" id="UP000475117">
    <property type="component" value="Chromosome"/>
</dbReference>
<gene>
    <name evidence="1" type="ORF">G3M56_001735</name>
</gene>
<accession>A0A7T7F214</accession>